<dbReference type="AlphaFoldDB" id="A0A8S1JFT3"/>
<dbReference type="GO" id="GO:0000175">
    <property type="term" value="F:3'-5'-RNA exonuclease activity"/>
    <property type="evidence" value="ECO:0007669"/>
    <property type="project" value="TreeGrafter"/>
</dbReference>
<evidence type="ECO:0000313" key="3">
    <source>
        <dbReference type="Proteomes" id="UP000708148"/>
    </source>
</evidence>
<dbReference type="InterPro" id="IPR036691">
    <property type="entry name" value="Endo/exonu/phosph_ase_sf"/>
</dbReference>
<dbReference type="OrthoDB" id="428734at2759"/>
<feature type="domain" description="Endonuclease/exonuclease/phosphatase" evidence="1">
    <location>
        <begin position="38"/>
        <end position="124"/>
    </location>
</feature>
<dbReference type="InterPro" id="IPR050410">
    <property type="entry name" value="CCR4/nocturin_mRNA_transcr"/>
</dbReference>
<dbReference type="Gene3D" id="3.60.10.10">
    <property type="entry name" value="Endonuclease/exonuclease/phosphatase"/>
    <property type="match status" value="1"/>
</dbReference>
<evidence type="ECO:0000259" key="1">
    <source>
        <dbReference type="Pfam" id="PF03372"/>
    </source>
</evidence>
<accession>A0A8S1JFT3</accession>
<dbReference type="InterPro" id="IPR005135">
    <property type="entry name" value="Endo/exonuclease/phosphatase"/>
</dbReference>
<keyword evidence="3" id="KW-1185">Reference proteome</keyword>
<dbReference type="EMBL" id="CAJHUC010002973">
    <property type="protein sequence ID" value="CAD7704921.1"/>
    <property type="molecule type" value="Genomic_DNA"/>
</dbReference>
<comment type="caution">
    <text evidence="2">The sequence shown here is derived from an EMBL/GenBank/DDBJ whole genome shotgun (WGS) entry which is preliminary data.</text>
</comment>
<dbReference type="PANTHER" id="PTHR12121:SF36">
    <property type="entry name" value="ENDONUCLEASE_EXONUCLEASE_PHOSPHATASE DOMAIN-CONTAINING PROTEIN"/>
    <property type="match status" value="1"/>
</dbReference>
<protein>
    <recommendedName>
        <fullName evidence="1">Endonuclease/exonuclease/phosphatase domain-containing protein</fullName>
    </recommendedName>
</protein>
<organism evidence="2 3">
    <name type="scientific">Ostreobium quekettii</name>
    <dbReference type="NCBI Taxonomy" id="121088"/>
    <lineage>
        <taxon>Eukaryota</taxon>
        <taxon>Viridiplantae</taxon>
        <taxon>Chlorophyta</taxon>
        <taxon>core chlorophytes</taxon>
        <taxon>Ulvophyceae</taxon>
        <taxon>TCBD clade</taxon>
        <taxon>Bryopsidales</taxon>
        <taxon>Ostreobineae</taxon>
        <taxon>Ostreobiaceae</taxon>
        <taxon>Ostreobium</taxon>
    </lineage>
</organism>
<gene>
    <name evidence="2" type="ORF">OSTQU699_LOCUS10276</name>
</gene>
<dbReference type="Proteomes" id="UP000708148">
    <property type="component" value="Unassembled WGS sequence"/>
</dbReference>
<dbReference type="Pfam" id="PF03372">
    <property type="entry name" value="Exo_endo_phos"/>
    <property type="match status" value="1"/>
</dbReference>
<name>A0A8S1JFT3_9CHLO</name>
<dbReference type="SUPFAM" id="SSF56219">
    <property type="entry name" value="DNase I-like"/>
    <property type="match status" value="1"/>
</dbReference>
<sequence length="131" mass="15323">MASAVEGDRGLEYIPGCRRPWSQENVATTPNGCQLRVMTYNILAEHLAHKHVEDLYPNCPREFLSWRYRWRLIRNEIQYHRPDVVCLQEVDRFDQIQAELDPMGYLGLFVKRSGSYLDGCATFWCVRAISN</sequence>
<reference evidence="2" key="1">
    <citation type="submission" date="2020-12" db="EMBL/GenBank/DDBJ databases">
        <authorList>
            <person name="Iha C."/>
        </authorList>
    </citation>
    <scope>NUCLEOTIDE SEQUENCE</scope>
</reference>
<dbReference type="PANTHER" id="PTHR12121">
    <property type="entry name" value="CARBON CATABOLITE REPRESSOR PROTEIN 4"/>
    <property type="match status" value="1"/>
</dbReference>
<proteinExistence type="predicted"/>
<evidence type="ECO:0000313" key="2">
    <source>
        <dbReference type="EMBL" id="CAD7704921.1"/>
    </source>
</evidence>